<organism evidence="2 4">
    <name type="scientific">Thermococcus thioreducens</name>
    <dbReference type="NCBI Taxonomy" id="277988"/>
    <lineage>
        <taxon>Archaea</taxon>
        <taxon>Methanobacteriati</taxon>
        <taxon>Methanobacteriota</taxon>
        <taxon>Thermococci</taxon>
        <taxon>Thermococcales</taxon>
        <taxon>Thermococcaceae</taxon>
        <taxon>Thermococcus</taxon>
    </lineage>
</organism>
<reference evidence="3 5" key="3">
    <citation type="submission" date="2016-10" db="EMBL/GenBank/DDBJ databases">
        <authorList>
            <person name="de Groot N.N."/>
        </authorList>
    </citation>
    <scope>NUCLEOTIDE SEQUENCE [LARGE SCALE GENOMIC DNA]</scope>
    <source>
        <strain evidence="3 5">OGL-20</strain>
    </source>
</reference>
<evidence type="ECO:0000313" key="2">
    <source>
        <dbReference type="EMBL" id="KQH83243.1"/>
    </source>
</evidence>
<dbReference type="AlphaFoldDB" id="A0A0Q2S7D9"/>
<dbReference type="STRING" id="277988.SAMN05216170_2279"/>
<dbReference type="Proteomes" id="UP000051862">
    <property type="component" value="Unassembled WGS sequence"/>
</dbReference>
<dbReference type="Gene3D" id="3.30.70.1750">
    <property type="entry name" value="Uncharacterised protein PF11491, DUF3213"/>
    <property type="match status" value="1"/>
</dbReference>
<dbReference type="Pfam" id="PF11491">
    <property type="entry name" value="DUF3213"/>
    <property type="match status" value="1"/>
</dbReference>
<evidence type="ECO:0000313" key="3">
    <source>
        <dbReference type="EMBL" id="SEW23006.1"/>
    </source>
</evidence>
<accession>A0A0Q2S7D9</accession>
<dbReference type="EMBL" id="FOIW01000003">
    <property type="protein sequence ID" value="SEW23006.1"/>
    <property type="molecule type" value="Genomic_DNA"/>
</dbReference>
<proteinExistence type="predicted"/>
<name>A0A0Q2S7D9_9EURY</name>
<dbReference type="GeneID" id="33334934"/>
<evidence type="ECO:0000313" key="4">
    <source>
        <dbReference type="Proteomes" id="UP000051862"/>
    </source>
</evidence>
<evidence type="ECO:0000313" key="1">
    <source>
        <dbReference type="EMBL" id="ASJ13348.1"/>
    </source>
</evidence>
<dbReference type="EMBL" id="CP015105">
    <property type="protein sequence ID" value="ASJ13348.1"/>
    <property type="molecule type" value="Genomic_DNA"/>
</dbReference>
<sequence length="101" mass="11655">MSVSPDKMLTVLSLRFGNIDWEKATAKQYELLKDERIWRAFLNGYAKNGFVVFDEDALPREELLEALKELEPEIIGEERIAVKELVESSYSWNNILGSMES</sequence>
<reference evidence="1 6" key="2">
    <citation type="submission" date="2016-04" db="EMBL/GenBank/DDBJ databases">
        <title>Complete genome sequence of Thermococcus thioreducens type strain OGL-20P.</title>
        <authorList>
            <person name="Oger P.M."/>
        </authorList>
    </citation>
    <scope>NUCLEOTIDE SEQUENCE [LARGE SCALE GENOMIC DNA]</scope>
    <source>
        <strain evidence="1 6">OGL-20P</strain>
    </source>
</reference>
<protein>
    <recommendedName>
        <fullName evidence="7">DUF3213 domain-containing protein</fullName>
    </recommendedName>
</protein>
<dbReference type="Proteomes" id="UP000250136">
    <property type="component" value="Chromosome"/>
</dbReference>
<reference evidence="2 4" key="1">
    <citation type="submission" date="2015-08" db="EMBL/GenBank/DDBJ databases">
        <title>Thermococcus thioreducens DSM 14981 genome sequencing.</title>
        <authorList>
            <person name="Hong S.-J."/>
            <person name="Kim M.-C."/>
            <person name="Shin J.-H."/>
        </authorList>
    </citation>
    <scope>NUCLEOTIDE SEQUENCE [LARGE SCALE GENOMIC DNA]</scope>
    <source>
        <strain evidence="2 4">DSM 14981</strain>
    </source>
</reference>
<keyword evidence="6" id="KW-1185">Reference proteome</keyword>
<gene>
    <name evidence="1" type="ORF">A3L14_10870</name>
    <name evidence="2" type="ORF">AMR53_00740</name>
    <name evidence="3" type="ORF">SAMN05216170_2279</name>
</gene>
<dbReference type="OrthoDB" id="86081at2157"/>
<dbReference type="KEGG" id="ttd:A3L14_10870"/>
<evidence type="ECO:0000313" key="6">
    <source>
        <dbReference type="Proteomes" id="UP000250136"/>
    </source>
</evidence>
<dbReference type="EMBL" id="LIXN01000002">
    <property type="protein sequence ID" value="KQH83243.1"/>
    <property type="molecule type" value="Genomic_DNA"/>
</dbReference>
<evidence type="ECO:0000313" key="5">
    <source>
        <dbReference type="Proteomes" id="UP000182125"/>
    </source>
</evidence>
<dbReference type="RefSeq" id="WP_055428448.1">
    <property type="nucleotide sequence ID" value="NZ_CP015105.1"/>
</dbReference>
<dbReference type="PATRIC" id="fig|277988.4.peg.164"/>
<dbReference type="Proteomes" id="UP000182125">
    <property type="component" value="Unassembled WGS sequence"/>
</dbReference>
<evidence type="ECO:0008006" key="7">
    <source>
        <dbReference type="Google" id="ProtNLM"/>
    </source>
</evidence>
<dbReference type="InterPro" id="IPR021583">
    <property type="entry name" value="DUF3213"/>
</dbReference>